<evidence type="ECO:0000256" key="4">
    <source>
        <dbReference type="ARBA" id="ARBA00022692"/>
    </source>
</evidence>
<dbReference type="Proteomes" id="UP001500393">
    <property type="component" value="Unassembled WGS sequence"/>
</dbReference>
<evidence type="ECO:0000313" key="14">
    <source>
        <dbReference type="Proteomes" id="UP001500393"/>
    </source>
</evidence>
<sequence>MRVHVIERARTAVVVVAAVVPAVVCAAIVPFRAQIENTNAALVLVLVVVGAAATGVRWAGIAAALASTVWFDFFLTQPYQRFSITDRADVETAVLLTIVGVAVTEVALWGRRQQARASRQQGYLSGVVQTAGIVAAGSSRTEDLIEHVADQLVDLLGIDDCHFDSRTEDVAPAAVVRDGTVVRGGRDLDVERFGLPTDCEIELRVQHDGITRGRFLLVASTRLACPSDAQRQVAVVLADQVGAALATHPELS</sequence>
<evidence type="ECO:0000256" key="8">
    <source>
        <dbReference type="ARBA" id="ARBA00022989"/>
    </source>
</evidence>
<keyword evidence="3" id="KW-0808">Transferase</keyword>
<keyword evidence="5" id="KW-0547">Nucleotide-binding</keyword>
<dbReference type="InterPro" id="IPR038318">
    <property type="entry name" value="KdpD_sf"/>
</dbReference>
<organism evidence="13 14">
    <name type="scientific">Kribbella sancticallisti</name>
    <dbReference type="NCBI Taxonomy" id="460087"/>
    <lineage>
        <taxon>Bacteria</taxon>
        <taxon>Bacillati</taxon>
        <taxon>Actinomycetota</taxon>
        <taxon>Actinomycetes</taxon>
        <taxon>Propionibacteriales</taxon>
        <taxon>Kribbellaceae</taxon>
        <taxon>Kribbella</taxon>
    </lineage>
</organism>
<evidence type="ECO:0000256" key="10">
    <source>
        <dbReference type="ARBA" id="ARBA00023136"/>
    </source>
</evidence>
<keyword evidence="6" id="KW-0418">Kinase</keyword>
<keyword evidence="8 11" id="KW-1133">Transmembrane helix</keyword>
<keyword evidence="10 11" id="KW-0472">Membrane</keyword>
<evidence type="ECO:0000256" key="2">
    <source>
        <dbReference type="ARBA" id="ARBA00022553"/>
    </source>
</evidence>
<feature type="transmembrane region" description="Helical" evidence="11">
    <location>
        <begin position="12"/>
        <end position="31"/>
    </location>
</feature>
<keyword evidence="7" id="KW-0067">ATP-binding</keyword>
<feature type="transmembrane region" description="Helical" evidence="11">
    <location>
        <begin position="90"/>
        <end position="110"/>
    </location>
</feature>
<dbReference type="Gene3D" id="1.20.120.620">
    <property type="entry name" value="Backbone structure of the membrane domain of e. Coli histidine kinase receptor kdpd"/>
    <property type="match status" value="1"/>
</dbReference>
<feature type="transmembrane region" description="Helical" evidence="11">
    <location>
        <begin position="43"/>
        <end position="70"/>
    </location>
</feature>
<accession>A0ABN2DN54</accession>
<name>A0ABN2DN54_9ACTN</name>
<keyword evidence="14" id="KW-1185">Reference proteome</keyword>
<feature type="domain" description="Sensor protein KdpD transmembrane" evidence="12">
    <location>
        <begin position="15"/>
        <end position="119"/>
    </location>
</feature>
<dbReference type="EMBL" id="BAAAOS010000020">
    <property type="protein sequence ID" value="GAA1579438.1"/>
    <property type="molecule type" value="Genomic_DNA"/>
</dbReference>
<evidence type="ECO:0000256" key="6">
    <source>
        <dbReference type="ARBA" id="ARBA00022777"/>
    </source>
</evidence>
<evidence type="ECO:0000256" key="5">
    <source>
        <dbReference type="ARBA" id="ARBA00022741"/>
    </source>
</evidence>
<evidence type="ECO:0000256" key="1">
    <source>
        <dbReference type="ARBA" id="ARBA00004141"/>
    </source>
</evidence>
<keyword evidence="9" id="KW-0902">Two-component regulatory system</keyword>
<evidence type="ECO:0000256" key="3">
    <source>
        <dbReference type="ARBA" id="ARBA00022679"/>
    </source>
</evidence>
<evidence type="ECO:0000313" key="13">
    <source>
        <dbReference type="EMBL" id="GAA1579438.1"/>
    </source>
</evidence>
<dbReference type="RefSeq" id="WP_344215344.1">
    <property type="nucleotide sequence ID" value="NZ_BAAAOS010000020.1"/>
</dbReference>
<keyword evidence="4 11" id="KW-0812">Transmembrane</keyword>
<dbReference type="InterPro" id="IPR025201">
    <property type="entry name" value="KdpD_TM"/>
</dbReference>
<keyword evidence="2" id="KW-0597">Phosphoprotein</keyword>
<comment type="caution">
    <text evidence="13">The sequence shown here is derived from an EMBL/GenBank/DDBJ whole genome shotgun (WGS) entry which is preliminary data.</text>
</comment>
<dbReference type="Pfam" id="PF13493">
    <property type="entry name" value="DUF4118"/>
    <property type="match status" value="1"/>
</dbReference>
<proteinExistence type="predicted"/>
<comment type="subcellular location">
    <subcellularLocation>
        <location evidence="1">Membrane</location>
        <topology evidence="1">Multi-pass membrane protein</topology>
    </subcellularLocation>
</comment>
<protein>
    <recommendedName>
        <fullName evidence="12">Sensor protein KdpD transmembrane domain-containing protein</fullName>
    </recommendedName>
</protein>
<evidence type="ECO:0000256" key="9">
    <source>
        <dbReference type="ARBA" id="ARBA00023012"/>
    </source>
</evidence>
<evidence type="ECO:0000256" key="7">
    <source>
        <dbReference type="ARBA" id="ARBA00022840"/>
    </source>
</evidence>
<reference evidence="13 14" key="1">
    <citation type="journal article" date="2019" name="Int. J. Syst. Evol. Microbiol.">
        <title>The Global Catalogue of Microorganisms (GCM) 10K type strain sequencing project: providing services to taxonomists for standard genome sequencing and annotation.</title>
        <authorList>
            <consortium name="The Broad Institute Genomics Platform"/>
            <consortium name="The Broad Institute Genome Sequencing Center for Infectious Disease"/>
            <person name="Wu L."/>
            <person name="Ma J."/>
        </authorList>
    </citation>
    <scope>NUCLEOTIDE SEQUENCE [LARGE SCALE GENOMIC DNA]</scope>
    <source>
        <strain evidence="13 14">JCM 14969</strain>
    </source>
</reference>
<evidence type="ECO:0000259" key="12">
    <source>
        <dbReference type="Pfam" id="PF13493"/>
    </source>
</evidence>
<evidence type="ECO:0000256" key="11">
    <source>
        <dbReference type="SAM" id="Phobius"/>
    </source>
</evidence>
<gene>
    <name evidence="13" type="ORF">GCM10009789_36470</name>
</gene>